<feature type="compositionally biased region" description="Polar residues" evidence="6">
    <location>
        <begin position="814"/>
        <end position="825"/>
    </location>
</feature>
<feature type="region of interest" description="Disordered" evidence="6">
    <location>
        <begin position="280"/>
        <end position="321"/>
    </location>
</feature>
<accession>A0A433QWD9</accession>
<evidence type="ECO:0000256" key="4">
    <source>
        <dbReference type="ARBA" id="ARBA00023242"/>
    </source>
</evidence>
<feature type="compositionally biased region" description="Basic and acidic residues" evidence="6">
    <location>
        <begin position="871"/>
        <end position="880"/>
    </location>
</feature>
<feature type="compositionally biased region" description="Low complexity" evidence="6">
    <location>
        <begin position="487"/>
        <end position="503"/>
    </location>
</feature>
<dbReference type="Pfam" id="PF02301">
    <property type="entry name" value="HORMA"/>
    <property type="match status" value="1"/>
</dbReference>
<evidence type="ECO:0000256" key="6">
    <source>
        <dbReference type="SAM" id="MobiDB-lite"/>
    </source>
</evidence>
<evidence type="ECO:0000256" key="1">
    <source>
        <dbReference type="ARBA" id="ARBA00004123"/>
    </source>
</evidence>
<comment type="caution">
    <text evidence="8">The sequence shown here is derived from an EMBL/GenBank/DDBJ whole genome shotgun (WGS) entry which is preliminary data.</text>
</comment>
<feature type="region of interest" description="Disordered" evidence="6">
    <location>
        <begin position="714"/>
        <end position="745"/>
    </location>
</feature>
<feature type="compositionally biased region" description="Acidic residues" evidence="6">
    <location>
        <begin position="335"/>
        <end position="345"/>
    </location>
</feature>
<dbReference type="GO" id="GO:0005694">
    <property type="term" value="C:chromosome"/>
    <property type="evidence" value="ECO:0007669"/>
    <property type="project" value="UniProtKB-SubCell"/>
</dbReference>
<evidence type="ECO:0000259" key="7">
    <source>
        <dbReference type="PROSITE" id="PS50815"/>
    </source>
</evidence>
<feature type="region of interest" description="Disordered" evidence="6">
    <location>
        <begin position="335"/>
        <end position="372"/>
    </location>
</feature>
<feature type="region of interest" description="Disordered" evidence="6">
    <location>
        <begin position="852"/>
        <end position="884"/>
    </location>
</feature>
<reference evidence="8 9" key="1">
    <citation type="journal article" date="2018" name="New Phytol.">
        <title>Phylogenomics of Endogonaceae and evolution of mycorrhizas within Mucoromycota.</title>
        <authorList>
            <person name="Chang Y."/>
            <person name="Desiro A."/>
            <person name="Na H."/>
            <person name="Sandor L."/>
            <person name="Lipzen A."/>
            <person name="Clum A."/>
            <person name="Barry K."/>
            <person name="Grigoriev I.V."/>
            <person name="Martin F.M."/>
            <person name="Stajich J.E."/>
            <person name="Smith M.E."/>
            <person name="Bonito G."/>
            <person name="Spatafora J.W."/>
        </authorList>
    </citation>
    <scope>NUCLEOTIDE SEQUENCE [LARGE SCALE GENOMIC DNA]</scope>
    <source>
        <strain evidence="8 9">AD002</strain>
    </source>
</reference>
<feature type="compositionally biased region" description="Polar residues" evidence="6">
    <location>
        <begin position="772"/>
        <end position="788"/>
    </location>
</feature>
<dbReference type="InterPro" id="IPR036570">
    <property type="entry name" value="HORMA_dom_sf"/>
</dbReference>
<feature type="domain" description="HORMA" evidence="7">
    <location>
        <begin position="22"/>
        <end position="254"/>
    </location>
</feature>
<organism evidence="8 9">
    <name type="scientific">Jimgerdemannia flammicorona</name>
    <dbReference type="NCBI Taxonomy" id="994334"/>
    <lineage>
        <taxon>Eukaryota</taxon>
        <taxon>Fungi</taxon>
        <taxon>Fungi incertae sedis</taxon>
        <taxon>Mucoromycota</taxon>
        <taxon>Mucoromycotina</taxon>
        <taxon>Endogonomycetes</taxon>
        <taxon>Endogonales</taxon>
        <taxon>Endogonaceae</taxon>
        <taxon>Jimgerdemannia</taxon>
    </lineage>
</organism>
<evidence type="ECO:0000256" key="3">
    <source>
        <dbReference type="ARBA" id="ARBA00022454"/>
    </source>
</evidence>
<evidence type="ECO:0000313" key="9">
    <source>
        <dbReference type="Proteomes" id="UP000274822"/>
    </source>
</evidence>
<dbReference type="InterPro" id="IPR051294">
    <property type="entry name" value="HORMA_MeioticProgression"/>
</dbReference>
<keyword evidence="4" id="KW-0539">Nucleus</keyword>
<dbReference type="PANTHER" id="PTHR48225:SF7">
    <property type="entry name" value="MEIOSIS-SPECIFIC PROTEIN HOP1"/>
    <property type="match status" value="1"/>
</dbReference>
<feature type="region of interest" description="Disordered" evidence="6">
    <location>
        <begin position="519"/>
        <end position="557"/>
    </location>
</feature>
<feature type="compositionally biased region" description="Polar residues" evidence="6">
    <location>
        <begin position="280"/>
        <end position="319"/>
    </location>
</feature>
<comment type="subcellular location">
    <subcellularLocation>
        <location evidence="2">Chromosome</location>
    </subcellularLocation>
    <subcellularLocation>
        <location evidence="1">Nucleus</location>
    </subcellularLocation>
</comment>
<dbReference type="SUPFAM" id="SSF56019">
    <property type="entry name" value="The spindle assembly checkpoint protein mad2"/>
    <property type="match status" value="1"/>
</dbReference>
<dbReference type="EMBL" id="RBNJ01000725">
    <property type="protein sequence ID" value="RUS34109.1"/>
    <property type="molecule type" value="Genomic_DNA"/>
</dbReference>
<sequence>MPTTLAQLHPRQRVDTETVTQQQSLQVVRKVLATSLGCITYLRSLFPEENYEDESVGNISLKTLKRGYSQEADKLLDWLETGIFDALNRHYLRAFILGIHLDPKHPNRLAECYTFKIAYPDGEPQMCIERSGEDSQSTEVWDSADVFSRMRGTGGNGVEGKPCRTITVGEVKKSVQQLLRRLILLTQTLKPLPDNRFITMKLYYYENITPPDYEPPFFRPGSAAPEDRFAFETKPEKIQVGEVETPYHTLTLGIQTVTDTFEIPDEDYIATLADQNATVEASQETQTVGLDSQPESQAQGPHAGSWSQGSTQTSLSNGKDNVVENEKIVLWNAEEEIDEGEAEAEGEGKDEGQGEGEGQGGLPSVNDAMIGDDGGQVHNALYGLNASQLSTVPTVPLGTQCSVSTLTGISKMPIGSSSLFPEDSTLIELQDCDSDGDVSMSFAEASDHVSEISPSDSASQRVQTTTATPDTTARASASRASTRRMTRSQALQSVLSPSQSQQQNIQTFMPRVTRASVHNLEEAEKGKETARLTTNVAEKENKPPGSASEKTSEAAARRHHVGDVMNDGHEIPRCDCGVYEDDGDMFVTKRRWYSPTFNRYSNPQIHCRSCDSWGHVVCYGYLPGDPRLATLDHSCYRCLKRRQEEDPVGALMLEGTLDLEALGDIALLRRAIYVVWEEGWPQATRYFAERMGLKISDARQLEIRLKAEGFLAAQPRGPAKSGKGRGLQKSGSNMLGGQNILRVVKNDETRKKKRTFFDPTLGLGKQAHHSKQTVPSHTLSQTQMSSVQRDSDPPTISDSHETFTDTHGGDHPMTENNQLAQQESDAPTVGAQVRPGRYDENAARLQAEFRKRLNVTRPPDSQESALSLRTTELDREDGRSAKKRKVSISVHAIEVL</sequence>
<feature type="compositionally biased region" description="Polar residues" evidence="6">
    <location>
        <begin position="452"/>
        <end position="463"/>
    </location>
</feature>
<dbReference type="InterPro" id="IPR013083">
    <property type="entry name" value="Znf_RING/FYVE/PHD"/>
</dbReference>
<proteinExistence type="predicted"/>
<feature type="compositionally biased region" description="Basic and acidic residues" evidence="6">
    <location>
        <begin position="519"/>
        <end position="530"/>
    </location>
</feature>
<dbReference type="Gene3D" id="3.30.40.10">
    <property type="entry name" value="Zinc/RING finger domain, C3HC4 (zinc finger)"/>
    <property type="match status" value="1"/>
</dbReference>
<evidence type="ECO:0000256" key="5">
    <source>
        <dbReference type="ARBA" id="ARBA00023254"/>
    </source>
</evidence>
<name>A0A433QWD9_9FUNG</name>
<dbReference type="GO" id="GO:0051321">
    <property type="term" value="P:meiotic cell cycle"/>
    <property type="evidence" value="ECO:0007669"/>
    <property type="project" value="UniProtKB-KW"/>
</dbReference>
<keyword evidence="5" id="KW-0469">Meiosis</keyword>
<feature type="region of interest" description="Disordered" evidence="6">
    <location>
        <begin position="445"/>
        <end position="505"/>
    </location>
</feature>
<feature type="region of interest" description="Disordered" evidence="6">
    <location>
        <begin position="757"/>
        <end position="833"/>
    </location>
</feature>
<feature type="compositionally biased region" description="Low complexity" evidence="6">
    <location>
        <begin position="464"/>
        <end position="480"/>
    </location>
</feature>
<keyword evidence="3" id="KW-0158">Chromosome</keyword>
<dbReference type="InterPro" id="IPR003511">
    <property type="entry name" value="HORMA_dom"/>
</dbReference>
<protein>
    <submittedName>
        <fullName evidence="8">HORMA domain-containing protein</fullName>
    </submittedName>
</protein>
<dbReference type="AlphaFoldDB" id="A0A433QWD9"/>
<dbReference type="Proteomes" id="UP000274822">
    <property type="component" value="Unassembled WGS sequence"/>
</dbReference>
<evidence type="ECO:0000256" key="2">
    <source>
        <dbReference type="ARBA" id="ARBA00004286"/>
    </source>
</evidence>
<keyword evidence="9" id="KW-1185">Reference proteome</keyword>
<feature type="compositionally biased region" description="Polar residues" evidence="6">
    <location>
        <begin position="859"/>
        <end position="870"/>
    </location>
</feature>
<gene>
    <name evidence="8" type="ORF">BC938DRAFT_482360</name>
</gene>
<dbReference type="PROSITE" id="PS50815">
    <property type="entry name" value="HORMA"/>
    <property type="match status" value="1"/>
</dbReference>
<dbReference type="Gene3D" id="3.30.900.10">
    <property type="entry name" value="HORMA domain"/>
    <property type="match status" value="1"/>
</dbReference>
<feature type="compositionally biased region" description="Basic and acidic residues" evidence="6">
    <location>
        <begin position="798"/>
        <end position="813"/>
    </location>
</feature>
<dbReference type="GO" id="GO:0005634">
    <property type="term" value="C:nucleus"/>
    <property type="evidence" value="ECO:0007669"/>
    <property type="project" value="UniProtKB-SubCell"/>
</dbReference>
<evidence type="ECO:0000313" key="8">
    <source>
        <dbReference type="EMBL" id="RUS34109.1"/>
    </source>
</evidence>
<dbReference type="PANTHER" id="PTHR48225">
    <property type="entry name" value="HORMA DOMAIN-CONTAINING PROTEIN 1"/>
    <property type="match status" value="1"/>
</dbReference>